<evidence type="ECO:0000313" key="3">
    <source>
        <dbReference type="Proteomes" id="UP000092993"/>
    </source>
</evidence>
<dbReference type="EMBL" id="LUGG01000048">
    <property type="protein sequence ID" value="OBZ65217.1"/>
    <property type="molecule type" value="Genomic_DNA"/>
</dbReference>
<comment type="caution">
    <text evidence="2">The sequence shown here is derived from an EMBL/GenBank/DDBJ whole genome shotgun (WGS) entry which is preliminary data.</text>
</comment>
<feature type="compositionally biased region" description="Basic and acidic residues" evidence="1">
    <location>
        <begin position="67"/>
        <end position="81"/>
    </location>
</feature>
<feature type="region of interest" description="Disordered" evidence="1">
    <location>
        <begin position="331"/>
        <end position="350"/>
    </location>
</feature>
<keyword evidence="3" id="KW-1185">Reference proteome</keyword>
<proteinExistence type="predicted"/>
<feature type="region of interest" description="Disordered" evidence="1">
    <location>
        <begin position="59"/>
        <end position="81"/>
    </location>
</feature>
<dbReference type="OrthoDB" id="2746120at2759"/>
<dbReference type="Proteomes" id="UP000092993">
    <property type="component" value="Unassembled WGS sequence"/>
</dbReference>
<dbReference type="AlphaFoldDB" id="A0A1C7LMQ3"/>
<reference evidence="2 3" key="1">
    <citation type="submission" date="2016-03" db="EMBL/GenBank/DDBJ databases">
        <title>Whole genome sequencing of Grifola frondosa 9006-11.</title>
        <authorList>
            <person name="Min B."/>
            <person name="Park H."/>
            <person name="Kim J.-G."/>
            <person name="Cho H."/>
            <person name="Oh Y.-L."/>
            <person name="Kong W.-S."/>
            <person name="Choi I.-G."/>
        </authorList>
    </citation>
    <scope>NUCLEOTIDE SEQUENCE [LARGE SCALE GENOMIC DNA]</scope>
    <source>
        <strain evidence="2 3">9006-11</strain>
    </source>
</reference>
<accession>A0A1C7LMQ3</accession>
<evidence type="ECO:0000313" key="2">
    <source>
        <dbReference type="EMBL" id="OBZ65217.1"/>
    </source>
</evidence>
<protein>
    <submittedName>
        <fullName evidence="2">Uncharacterized protein</fullName>
    </submittedName>
</protein>
<dbReference type="STRING" id="5627.A0A1C7LMQ3"/>
<gene>
    <name evidence="2" type="ORF">A0H81_14798</name>
</gene>
<evidence type="ECO:0000256" key="1">
    <source>
        <dbReference type="SAM" id="MobiDB-lite"/>
    </source>
</evidence>
<sequence length="350" mass="39821">MQLSIVEKAHFLKQMLAEGDTLVDLAVALGDDSLLNDMIVAFASGTLWMGQLTSMTNSHCDPEYDTDDSRRSAEPTEDLDPRIVEVEEMDSASGDDDVRYSDWYSSSSFGTFEASIISEDSDETSQKIVDMPQLVGTSHADHVRAQQSGDSTANNFLQKADSNLRSCSVIATEDTPRWVRDLWLDLVGKWAEFERLRSPRGVRENFPNKNRPVAIDVWMRSRRWNDKTPFIEDLTQFGMSWWYWWVTSNPDWRKPPPRSTDMLPAKAQMLTDWMPINKCGSSGMYVAIRSLSWWVPVEDIHKNCLWVQSVKDVTSVLCDIIYHLVENSETSGKGKKRASSTGVHTPPRKR</sequence>
<dbReference type="OMA" id="WIAIQPQ"/>
<name>A0A1C7LMQ3_GRIFR</name>
<organism evidence="2 3">
    <name type="scientific">Grifola frondosa</name>
    <name type="common">Maitake</name>
    <name type="synonym">Polyporus frondosus</name>
    <dbReference type="NCBI Taxonomy" id="5627"/>
    <lineage>
        <taxon>Eukaryota</taxon>
        <taxon>Fungi</taxon>
        <taxon>Dikarya</taxon>
        <taxon>Basidiomycota</taxon>
        <taxon>Agaricomycotina</taxon>
        <taxon>Agaricomycetes</taxon>
        <taxon>Polyporales</taxon>
        <taxon>Grifolaceae</taxon>
        <taxon>Grifola</taxon>
    </lineage>
</organism>